<sequence length="105" mass="11947">MTALVKMWISMRMTMDWLPLLWNYLSLKSNQTQKFKDSTFLALMRRLRDKKVVVQGSKMVQVVNNGEYAESYATGDGAMSSPFESAHKGLGLEGKFRTGAWEESC</sequence>
<evidence type="ECO:0000313" key="2">
    <source>
        <dbReference type="Proteomes" id="UP001433508"/>
    </source>
</evidence>
<name>A0ACC3T517_LIPKO</name>
<evidence type="ECO:0000313" key="1">
    <source>
        <dbReference type="EMBL" id="KAK9239037.1"/>
    </source>
</evidence>
<dbReference type="EMBL" id="MU971350">
    <property type="protein sequence ID" value="KAK9239037.1"/>
    <property type="molecule type" value="Genomic_DNA"/>
</dbReference>
<organism evidence="1 2">
    <name type="scientific">Lipomyces kononenkoae</name>
    <name type="common">Yeast</name>
    <dbReference type="NCBI Taxonomy" id="34357"/>
    <lineage>
        <taxon>Eukaryota</taxon>
        <taxon>Fungi</taxon>
        <taxon>Dikarya</taxon>
        <taxon>Ascomycota</taxon>
        <taxon>Saccharomycotina</taxon>
        <taxon>Lipomycetes</taxon>
        <taxon>Lipomycetales</taxon>
        <taxon>Lipomycetaceae</taxon>
        <taxon>Lipomyces</taxon>
    </lineage>
</organism>
<comment type="caution">
    <text evidence="1">The sequence shown here is derived from an EMBL/GenBank/DDBJ whole genome shotgun (WGS) entry which is preliminary data.</text>
</comment>
<dbReference type="Proteomes" id="UP001433508">
    <property type="component" value="Unassembled WGS sequence"/>
</dbReference>
<proteinExistence type="predicted"/>
<accession>A0ACC3T517</accession>
<protein>
    <submittedName>
        <fullName evidence="1">Uncharacterized protein</fullName>
    </submittedName>
</protein>
<gene>
    <name evidence="1" type="ORF">V1525DRAFT_399623</name>
</gene>
<keyword evidence="2" id="KW-1185">Reference proteome</keyword>
<reference evidence="2" key="1">
    <citation type="journal article" date="2024" name="Front. Bioeng. Biotechnol.">
        <title>Genome-scale model development and genomic sequencing of the oleaginous clade Lipomyces.</title>
        <authorList>
            <person name="Czajka J.J."/>
            <person name="Han Y."/>
            <person name="Kim J."/>
            <person name="Mondo S.J."/>
            <person name="Hofstad B.A."/>
            <person name="Robles A."/>
            <person name="Haridas S."/>
            <person name="Riley R."/>
            <person name="LaButti K."/>
            <person name="Pangilinan J."/>
            <person name="Andreopoulos W."/>
            <person name="Lipzen A."/>
            <person name="Yan J."/>
            <person name="Wang M."/>
            <person name="Ng V."/>
            <person name="Grigoriev I.V."/>
            <person name="Spatafora J.W."/>
            <person name="Magnuson J.K."/>
            <person name="Baker S.E."/>
            <person name="Pomraning K.R."/>
        </authorList>
    </citation>
    <scope>NUCLEOTIDE SEQUENCE [LARGE SCALE GENOMIC DNA]</scope>
    <source>
        <strain evidence="2">CBS 7786</strain>
    </source>
</reference>